<dbReference type="PANTHER" id="PTHR43685:SF2">
    <property type="entry name" value="GLYCOSYLTRANSFERASE 2-LIKE DOMAIN-CONTAINING PROTEIN"/>
    <property type="match status" value="1"/>
</dbReference>
<organism evidence="2 3">
    <name type="scientific">Candidatus Bilamarchaeum dharawalense</name>
    <dbReference type="NCBI Taxonomy" id="2885759"/>
    <lineage>
        <taxon>Archaea</taxon>
        <taxon>Candidatus Micrarchaeota</taxon>
        <taxon>Candidatus Micrarchaeia</taxon>
        <taxon>Candidatus Anstonellales</taxon>
        <taxon>Candidatus Bilamarchaeaceae</taxon>
        <taxon>Candidatus Bilamarchaeum</taxon>
    </lineage>
</organism>
<keyword evidence="2" id="KW-0328">Glycosyltransferase</keyword>
<keyword evidence="2" id="KW-0808">Transferase</keyword>
<dbReference type="SUPFAM" id="SSF53448">
    <property type="entry name" value="Nucleotide-diphospho-sugar transferases"/>
    <property type="match status" value="1"/>
</dbReference>
<dbReference type="Pfam" id="PF00535">
    <property type="entry name" value="Glycos_transf_2"/>
    <property type="match status" value="1"/>
</dbReference>
<dbReference type="InterPro" id="IPR029044">
    <property type="entry name" value="Nucleotide-diphossugar_trans"/>
</dbReference>
<dbReference type="InterPro" id="IPR001173">
    <property type="entry name" value="Glyco_trans_2-like"/>
</dbReference>
<dbReference type="PANTHER" id="PTHR43685">
    <property type="entry name" value="GLYCOSYLTRANSFERASE"/>
    <property type="match status" value="1"/>
</dbReference>
<dbReference type="EMBL" id="CABMJJ010000009">
    <property type="protein sequence ID" value="VVC04496.1"/>
    <property type="molecule type" value="Genomic_DNA"/>
</dbReference>
<evidence type="ECO:0000313" key="2">
    <source>
        <dbReference type="EMBL" id="VVC04496.1"/>
    </source>
</evidence>
<evidence type="ECO:0000259" key="1">
    <source>
        <dbReference type="Pfam" id="PF00535"/>
    </source>
</evidence>
<dbReference type="AlphaFoldDB" id="A0A5E4LX90"/>
<proteinExistence type="predicted"/>
<dbReference type="CDD" id="cd06433">
    <property type="entry name" value="GT_2_WfgS_like"/>
    <property type="match status" value="1"/>
</dbReference>
<dbReference type="EC" id="2.4.1.335" evidence="2"/>
<dbReference type="Proteomes" id="UP000789941">
    <property type="component" value="Unassembled WGS sequence"/>
</dbReference>
<dbReference type="Gene3D" id="3.90.550.10">
    <property type="entry name" value="Spore Coat Polysaccharide Biosynthesis Protein SpsA, Chain A"/>
    <property type="match status" value="1"/>
</dbReference>
<gene>
    <name evidence="2" type="primary">aglC_2</name>
    <name evidence="2" type="ORF">LFW2832_00985</name>
</gene>
<feature type="domain" description="Glycosyltransferase 2-like" evidence="1">
    <location>
        <begin position="5"/>
        <end position="126"/>
    </location>
</feature>
<dbReference type="GO" id="GO:0016757">
    <property type="term" value="F:glycosyltransferase activity"/>
    <property type="evidence" value="ECO:0007669"/>
    <property type="project" value="UniProtKB-KW"/>
</dbReference>
<comment type="caution">
    <text evidence="2">The sequence shown here is derived from an EMBL/GenBank/DDBJ whole genome shotgun (WGS) entry which is preliminary data.</text>
</comment>
<sequence>MPKISIVTVSFNQALYIEKNILSILVQDYPNLEHIVVDGGSTDQTIEILKKYPHLKWVSEKDSGQTNGMNKGLRMATGDIIQLLNSDDMSEPGTLKVVSQYFIKHPEAQLIYGDCRIIDMNDRELEIFHTEEFDLKKHLNLGNMLWQEATFFRKEIIHSIGYLNEQYRFAMDYDYWCRAARIYKFHKIDRILGNFRLHSLSKTGKSDENYRKEAYAVSVSNGGAKFSSIYFSRYGAKLRTLTGETHFSKFSRTYNSIKNHLWNAIHTKKN</sequence>
<name>A0A5E4LX90_9ARCH</name>
<evidence type="ECO:0000313" key="3">
    <source>
        <dbReference type="Proteomes" id="UP000789941"/>
    </source>
</evidence>
<accession>A0A5E4LX90</accession>
<reference evidence="2 3" key="1">
    <citation type="submission" date="2019-08" db="EMBL/GenBank/DDBJ databases">
        <authorList>
            <person name="Vazquez-Campos X."/>
        </authorList>
    </citation>
    <scope>NUCLEOTIDE SEQUENCE [LARGE SCALE GENOMIC DNA]</scope>
    <source>
        <strain evidence="2">LFW-283_2</strain>
    </source>
</reference>
<protein>
    <submittedName>
        <fullName evidence="2">Dolichyl N-acetyl-alpha-D-glucosaminyl phosphate 3-beta-D-2,3-diacetamido-2,3-dideoxy-beta-D-glucuronosyltransferase</fullName>
        <ecNumber evidence="2">2.4.1.335</ecNumber>
    </submittedName>
</protein>
<dbReference type="InterPro" id="IPR050834">
    <property type="entry name" value="Glycosyltransf_2"/>
</dbReference>